<feature type="compositionally biased region" description="Polar residues" evidence="13">
    <location>
        <begin position="242"/>
        <end position="266"/>
    </location>
</feature>
<evidence type="ECO:0000256" key="13">
    <source>
        <dbReference type="SAM" id="MobiDB-lite"/>
    </source>
</evidence>
<evidence type="ECO:0000256" key="11">
    <source>
        <dbReference type="ARBA" id="ARBA00023136"/>
    </source>
</evidence>
<feature type="transmembrane region" description="Helical" evidence="14">
    <location>
        <begin position="160"/>
        <end position="182"/>
    </location>
</feature>
<dbReference type="EMBL" id="FUEG01000001">
    <property type="protein sequence ID" value="SJK97670.1"/>
    <property type="molecule type" value="Genomic_DNA"/>
</dbReference>
<feature type="compositionally biased region" description="Basic and acidic residues" evidence="13">
    <location>
        <begin position="502"/>
        <end position="513"/>
    </location>
</feature>
<name>A0A284QML1_ARMOS</name>
<dbReference type="Pfam" id="PF13639">
    <property type="entry name" value="zf-RING_2"/>
    <property type="match status" value="1"/>
</dbReference>
<feature type="transmembrane region" description="Helical" evidence="14">
    <location>
        <begin position="318"/>
        <end position="335"/>
    </location>
</feature>
<evidence type="ECO:0000256" key="4">
    <source>
        <dbReference type="ARBA" id="ARBA00022679"/>
    </source>
</evidence>
<evidence type="ECO:0000313" key="16">
    <source>
        <dbReference type="EMBL" id="SJK97670.1"/>
    </source>
</evidence>
<dbReference type="AlphaFoldDB" id="A0A284QML1"/>
<organism evidence="16 17">
    <name type="scientific">Armillaria ostoyae</name>
    <name type="common">Armillaria root rot fungus</name>
    <dbReference type="NCBI Taxonomy" id="47428"/>
    <lineage>
        <taxon>Eukaryota</taxon>
        <taxon>Fungi</taxon>
        <taxon>Dikarya</taxon>
        <taxon>Basidiomycota</taxon>
        <taxon>Agaricomycotina</taxon>
        <taxon>Agaricomycetes</taxon>
        <taxon>Agaricomycetidae</taxon>
        <taxon>Agaricales</taxon>
        <taxon>Marasmiineae</taxon>
        <taxon>Physalacriaceae</taxon>
        <taxon>Armillaria</taxon>
    </lineage>
</organism>
<keyword evidence="11 14" id="KW-0472">Membrane</keyword>
<dbReference type="GO" id="GO:0006511">
    <property type="term" value="P:ubiquitin-dependent protein catabolic process"/>
    <property type="evidence" value="ECO:0007669"/>
    <property type="project" value="TreeGrafter"/>
</dbReference>
<evidence type="ECO:0000256" key="2">
    <source>
        <dbReference type="ARBA" id="ARBA00004141"/>
    </source>
</evidence>
<feature type="region of interest" description="Disordered" evidence="13">
    <location>
        <begin position="502"/>
        <end position="536"/>
    </location>
</feature>
<keyword evidence="5 14" id="KW-0812">Transmembrane</keyword>
<dbReference type="OMA" id="CRFAAPH"/>
<evidence type="ECO:0000256" key="6">
    <source>
        <dbReference type="ARBA" id="ARBA00022723"/>
    </source>
</evidence>
<evidence type="ECO:0000256" key="7">
    <source>
        <dbReference type="ARBA" id="ARBA00022771"/>
    </source>
</evidence>
<dbReference type="PROSITE" id="PS50089">
    <property type="entry name" value="ZF_RING_2"/>
    <property type="match status" value="1"/>
</dbReference>
<evidence type="ECO:0000256" key="12">
    <source>
        <dbReference type="PROSITE-ProRule" id="PRU00175"/>
    </source>
</evidence>
<keyword evidence="9" id="KW-0862">Zinc</keyword>
<reference evidence="17" key="1">
    <citation type="journal article" date="2017" name="Nat. Ecol. Evol.">
        <title>Genome expansion and lineage-specific genetic innovations in the forest pathogenic fungi Armillaria.</title>
        <authorList>
            <person name="Sipos G."/>
            <person name="Prasanna A.N."/>
            <person name="Walter M.C."/>
            <person name="O'Connor E."/>
            <person name="Balint B."/>
            <person name="Krizsan K."/>
            <person name="Kiss B."/>
            <person name="Hess J."/>
            <person name="Varga T."/>
            <person name="Slot J."/>
            <person name="Riley R."/>
            <person name="Boka B."/>
            <person name="Rigling D."/>
            <person name="Barry K."/>
            <person name="Lee J."/>
            <person name="Mihaltcheva S."/>
            <person name="LaButti K."/>
            <person name="Lipzen A."/>
            <person name="Waldron R."/>
            <person name="Moloney N.M."/>
            <person name="Sperisen C."/>
            <person name="Kredics L."/>
            <person name="Vagvoelgyi C."/>
            <person name="Patrignani A."/>
            <person name="Fitzpatrick D."/>
            <person name="Nagy I."/>
            <person name="Doyle S."/>
            <person name="Anderson J.B."/>
            <person name="Grigoriev I.V."/>
            <person name="Gueldener U."/>
            <person name="Muensterkoetter M."/>
            <person name="Nagy L.G."/>
        </authorList>
    </citation>
    <scope>NUCLEOTIDE SEQUENCE [LARGE SCALE GENOMIC DNA]</scope>
    <source>
        <strain evidence="17">C18/9</strain>
    </source>
</reference>
<keyword evidence="10 14" id="KW-1133">Transmembrane helix</keyword>
<dbReference type="OrthoDB" id="8062037at2759"/>
<dbReference type="GO" id="GO:0061630">
    <property type="term" value="F:ubiquitin protein ligase activity"/>
    <property type="evidence" value="ECO:0007669"/>
    <property type="project" value="UniProtKB-EC"/>
</dbReference>
<keyword evidence="7 12" id="KW-0863">Zinc-finger</keyword>
<feature type="transmembrane region" description="Helical" evidence="14">
    <location>
        <begin position="342"/>
        <end position="360"/>
    </location>
</feature>
<keyword evidence="4" id="KW-0808">Transferase</keyword>
<feature type="compositionally biased region" description="Low complexity" evidence="13">
    <location>
        <begin position="105"/>
        <end position="124"/>
    </location>
</feature>
<feature type="region of interest" description="Disordered" evidence="13">
    <location>
        <begin position="1"/>
        <end position="83"/>
    </location>
</feature>
<accession>A0A284QML1</accession>
<evidence type="ECO:0000256" key="3">
    <source>
        <dbReference type="ARBA" id="ARBA00012483"/>
    </source>
</evidence>
<feature type="domain" description="RING-type" evidence="15">
    <location>
        <begin position="489"/>
        <end position="581"/>
    </location>
</feature>
<protein>
    <recommendedName>
        <fullName evidence="3">RING-type E3 ubiquitin transferase</fullName>
        <ecNumber evidence="3">2.3.2.27</ecNumber>
    </recommendedName>
</protein>
<keyword evidence="6" id="KW-0479">Metal-binding</keyword>
<dbReference type="Gene3D" id="3.30.40.10">
    <property type="entry name" value="Zinc/RING finger domain, C3HC4 (zinc finger)"/>
    <property type="match status" value="1"/>
</dbReference>
<comment type="catalytic activity">
    <reaction evidence="1">
        <text>S-ubiquitinyl-[E2 ubiquitin-conjugating enzyme]-L-cysteine + [acceptor protein]-L-lysine = [E2 ubiquitin-conjugating enzyme]-L-cysteine + N(6)-ubiquitinyl-[acceptor protein]-L-lysine.</text>
        <dbReference type="EC" id="2.3.2.27"/>
    </reaction>
</comment>
<feature type="transmembrane region" description="Helical" evidence="14">
    <location>
        <begin position="286"/>
        <end position="306"/>
    </location>
</feature>
<feature type="transmembrane region" description="Helical" evidence="14">
    <location>
        <begin position="202"/>
        <end position="224"/>
    </location>
</feature>
<gene>
    <name evidence="16" type="ORF">ARMOST_00923</name>
</gene>
<comment type="subcellular location">
    <subcellularLocation>
        <location evidence="2">Membrane</location>
        <topology evidence="2">Multi-pass membrane protein</topology>
    </subcellularLocation>
</comment>
<dbReference type="PANTHER" id="PTHR45977:SF4">
    <property type="entry name" value="RING-TYPE DOMAIN-CONTAINING PROTEIN"/>
    <property type="match status" value="1"/>
</dbReference>
<keyword evidence="17" id="KW-1185">Reference proteome</keyword>
<evidence type="ECO:0000256" key="1">
    <source>
        <dbReference type="ARBA" id="ARBA00000900"/>
    </source>
</evidence>
<proteinExistence type="predicted"/>
<feature type="region of interest" description="Disordered" evidence="13">
    <location>
        <begin position="237"/>
        <end position="274"/>
    </location>
</feature>
<feature type="compositionally biased region" description="Low complexity" evidence="13">
    <location>
        <begin position="64"/>
        <end position="83"/>
    </location>
</feature>
<dbReference type="EC" id="2.3.2.27" evidence="3"/>
<keyword evidence="8" id="KW-0833">Ubl conjugation pathway</keyword>
<evidence type="ECO:0000256" key="14">
    <source>
        <dbReference type="SAM" id="Phobius"/>
    </source>
</evidence>
<dbReference type="PANTHER" id="PTHR45977">
    <property type="entry name" value="TARGET OF ERK KINASE MPK-1"/>
    <property type="match status" value="1"/>
</dbReference>
<dbReference type="GO" id="GO:0008270">
    <property type="term" value="F:zinc ion binding"/>
    <property type="evidence" value="ECO:0007669"/>
    <property type="project" value="UniProtKB-KW"/>
</dbReference>
<dbReference type="GO" id="GO:0016020">
    <property type="term" value="C:membrane"/>
    <property type="evidence" value="ECO:0007669"/>
    <property type="project" value="UniProtKB-SubCell"/>
</dbReference>
<evidence type="ECO:0000259" key="15">
    <source>
        <dbReference type="PROSITE" id="PS50089"/>
    </source>
</evidence>
<feature type="region of interest" description="Disordered" evidence="13">
    <location>
        <begin position="105"/>
        <end position="131"/>
    </location>
</feature>
<evidence type="ECO:0000256" key="8">
    <source>
        <dbReference type="ARBA" id="ARBA00022786"/>
    </source>
</evidence>
<dbReference type="SUPFAM" id="SSF57850">
    <property type="entry name" value="RING/U-box"/>
    <property type="match status" value="1"/>
</dbReference>
<sequence length="599" mass="65641">MITPSTSDGTLRRIKSLGDLPKGPTDRNEEFLQNFKRSKDEHHGPSDGVEGNVGHGNSDNGAGPSTLRLPSKRSSSSSDISLPKQAELVVQPAPTAPPRLSQDRVQLPAQAARPAATAPATVQTHGNQPARQPESRYRRILSFFGYGRGASRERRSNVSLGWNCCWGLAQIVVIIVILVLSSHLESKTIPGVNQLDACTRPLGVWSGLWIGRVVVACILSYWSWQRERLTATIQGDSEAGNVGQTQPPSSNSNTQARASTGGNNDATDGEAPPSPPLPHTSIYRKLTLFSTLFSFSWFLTAHILIYTSVDSCRLSSPLIWWLVFGILCITYLMVVEVIILGLIVFLIAPILFLFWNIFLMCLGRHPLQNPGMIKPEIGKLSKSVVDRIPLVMYIPPPPEPSSFPIKVPEAIYTYPPPPPGSNNIAPSKRRFRFLKVKKKTAGIPPNESSTSSKSEGKKATKSDVPETWEDHWEQEGYPFVVLEGNRAACAICLMDFEEPKRVANTSEKDKESSLETIPDPPTPGRPPAHDKAAEERDVELKLEDAGDGAQPLRLLACGHVFHPTCLDPWLTDVSGRCPVCQRAVELPEPSSKKKKRSGS</sequence>
<feature type="compositionally biased region" description="Basic and acidic residues" evidence="13">
    <location>
        <begin position="527"/>
        <end position="536"/>
    </location>
</feature>
<dbReference type="STRING" id="47428.A0A284QML1"/>
<evidence type="ECO:0000256" key="10">
    <source>
        <dbReference type="ARBA" id="ARBA00022989"/>
    </source>
</evidence>
<dbReference type="InterPro" id="IPR013083">
    <property type="entry name" value="Znf_RING/FYVE/PHD"/>
</dbReference>
<evidence type="ECO:0000313" key="17">
    <source>
        <dbReference type="Proteomes" id="UP000219338"/>
    </source>
</evidence>
<dbReference type="SMART" id="SM00184">
    <property type="entry name" value="RING"/>
    <property type="match status" value="1"/>
</dbReference>
<evidence type="ECO:0000256" key="5">
    <source>
        <dbReference type="ARBA" id="ARBA00022692"/>
    </source>
</evidence>
<dbReference type="InterPro" id="IPR001841">
    <property type="entry name" value="Znf_RING"/>
</dbReference>
<feature type="region of interest" description="Disordered" evidence="13">
    <location>
        <begin position="439"/>
        <end position="470"/>
    </location>
</feature>
<feature type="compositionally biased region" description="Basic and acidic residues" evidence="13">
    <location>
        <begin position="454"/>
        <end position="470"/>
    </location>
</feature>
<dbReference type="GO" id="GO:0016567">
    <property type="term" value="P:protein ubiquitination"/>
    <property type="evidence" value="ECO:0007669"/>
    <property type="project" value="TreeGrafter"/>
</dbReference>
<dbReference type="Proteomes" id="UP000219338">
    <property type="component" value="Unassembled WGS sequence"/>
</dbReference>
<evidence type="ECO:0000256" key="9">
    <source>
        <dbReference type="ARBA" id="ARBA00022833"/>
    </source>
</evidence>